<feature type="transmembrane region" description="Helical" evidence="10">
    <location>
        <begin position="306"/>
        <end position="324"/>
    </location>
</feature>
<evidence type="ECO:0000256" key="7">
    <source>
        <dbReference type="ARBA" id="ARBA00023136"/>
    </source>
</evidence>
<evidence type="ECO:0000256" key="4">
    <source>
        <dbReference type="ARBA" id="ARBA00022679"/>
    </source>
</evidence>
<keyword evidence="7 10" id="KW-0472">Membrane</keyword>
<dbReference type="InterPro" id="IPR050879">
    <property type="entry name" value="Acyltransferase_3"/>
</dbReference>
<dbReference type="SUPFAM" id="SSF52266">
    <property type="entry name" value="SGNH hydrolase"/>
    <property type="match status" value="1"/>
</dbReference>
<dbReference type="GO" id="GO:0009103">
    <property type="term" value="P:lipopolysaccharide biosynthetic process"/>
    <property type="evidence" value="ECO:0007669"/>
    <property type="project" value="TreeGrafter"/>
</dbReference>
<evidence type="ECO:0000256" key="2">
    <source>
        <dbReference type="ARBA" id="ARBA00007400"/>
    </source>
</evidence>
<keyword evidence="8" id="KW-0012">Acyltransferase</keyword>
<dbReference type="eggNOG" id="COG2755">
    <property type="taxonomic scope" value="Bacteria"/>
</dbReference>
<dbReference type="EMBL" id="AMSQ01000003">
    <property type="protein sequence ID" value="EKU50101.1"/>
    <property type="molecule type" value="Genomic_DNA"/>
</dbReference>
<evidence type="ECO:0000256" key="6">
    <source>
        <dbReference type="ARBA" id="ARBA00022989"/>
    </source>
</evidence>
<dbReference type="Pfam" id="PF01757">
    <property type="entry name" value="Acyl_transf_3"/>
    <property type="match status" value="1"/>
</dbReference>
<accession>K9AVE8</accession>
<dbReference type="Proteomes" id="UP000009885">
    <property type="component" value="Unassembled WGS sequence"/>
</dbReference>
<evidence type="ECO:0000313" key="13">
    <source>
        <dbReference type="Proteomes" id="UP000009885"/>
    </source>
</evidence>
<protein>
    <recommendedName>
        <fullName evidence="11">Acyltransferase 3 domain-containing protein</fullName>
    </recommendedName>
</protein>
<feature type="transmembrane region" description="Helical" evidence="10">
    <location>
        <begin position="37"/>
        <end position="60"/>
    </location>
</feature>
<dbReference type="PANTHER" id="PTHR23028">
    <property type="entry name" value="ACETYLTRANSFERASE"/>
    <property type="match status" value="1"/>
</dbReference>
<dbReference type="eggNOG" id="COG1835">
    <property type="taxonomic scope" value="Bacteria"/>
</dbReference>
<evidence type="ECO:0000256" key="3">
    <source>
        <dbReference type="ARBA" id="ARBA00022475"/>
    </source>
</evidence>
<comment type="caution">
    <text evidence="12">The sequence shown here is derived from an EMBL/GenBank/DDBJ whole genome shotgun (WGS) entry which is preliminary data.</text>
</comment>
<evidence type="ECO:0000256" key="8">
    <source>
        <dbReference type="ARBA" id="ARBA00023315"/>
    </source>
</evidence>
<organism evidence="12 13">
    <name type="scientific">Staphylococcus massiliensis S46</name>
    <dbReference type="NCBI Taxonomy" id="1229783"/>
    <lineage>
        <taxon>Bacteria</taxon>
        <taxon>Bacillati</taxon>
        <taxon>Bacillota</taxon>
        <taxon>Bacilli</taxon>
        <taxon>Bacillales</taxon>
        <taxon>Staphylococcaceae</taxon>
        <taxon>Staphylococcus</taxon>
    </lineage>
</organism>
<comment type="similarity">
    <text evidence="2">Belongs to the acyltransferase 3 family.</text>
</comment>
<feature type="transmembrane region" description="Helical" evidence="10">
    <location>
        <begin position="142"/>
        <end position="163"/>
    </location>
</feature>
<reference evidence="12 13" key="1">
    <citation type="journal article" date="2013" name="Genome Announc.">
        <title>Genome Sequence of Staphylococcus massiliensis Strain S46, Isolated from the Surface of Healthy Human Skin.</title>
        <authorList>
            <person name="Srivastav R."/>
            <person name="Singh A."/>
            <person name="Jangir P.K."/>
            <person name="Kumari C."/>
            <person name="Muduli S."/>
            <person name="Sharma R."/>
        </authorList>
    </citation>
    <scope>NUCLEOTIDE SEQUENCE [LARGE SCALE GENOMIC DNA]</scope>
    <source>
        <strain evidence="12 13">S46</strain>
    </source>
</reference>
<dbReference type="OrthoDB" id="9796461at2"/>
<dbReference type="GO" id="GO:0016747">
    <property type="term" value="F:acyltransferase activity, transferring groups other than amino-acyl groups"/>
    <property type="evidence" value="ECO:0007669"/>
    <property type="project" value="InterPro"/>
</dbReference>
<keyword evidence="3" id="KW-1003">Cell membrane</keyword>
<evidence type="ECO:0000256" key="1">
    <source>
        <dbReference type="ARBA" id="ARBA00004651"/>
    </source>
</evidence>
<keyword evidence="5 10" id="KW-0812">Transmembrane</keyword>
<keyword evidence="4" id="KW-0808">Transferase</keyword>
<evidence type="ECO:0000256" key="5">
    <source>
        <dbReference type="ARBA" id="ARBA00022692"/>
    </source>
</evidence>
<feature type="transmembrane region" description="Helical" evidence="10">
    <location>
        <begin position="262"/>
        <end position="286"/>
    </location>
</feature>
<keyword evidence="13" id="KW-1185">Reference proteome</keyword>
<feature type="transmembrane region" description="Helical" evidence="10">
    <location>
        <begin position="206"/>
        <end position="224"/>
    </location>
</feature>
<feature type="transmembrane region" description="Helical" evidence="10">
    <location>
        <begin position="236"/>
        <end position="256"/>
    </location>
</feature>
<feature type="transmembrane region" description="Helical" evidence="10">
    <location>
        <begin position="175"/>
        <end position="194"/>
    </location>
</feature>
<feature type="transmembrane region" description="Helical" evidence="10">
    <location>
        <begin position="372"/>
        <end position="397"/>
    </location>
</feature>
<evidence type="ECO:0000313" key="12">
    <source>
        <dbReference type="EMBL" id="EKU50101.1"/>
    </source>
</evidence>
<name>K9AVE8_9STAP</name>
<feature type="region of interest" description="Disordered" evidence="9">
    <location>
        <begin position="404"/>
        <end position="434"/>
    </location>
</feature>
<dbReference type="PATRIC" id="fig|1229783.3.peg.506"/>
<dbReference type="InterPro" id="IPR036514">
    <property type="entry name" value="SGNH_hydro_sf"/>
</dbReference>
<feature type="transmembrane region" description="Helical" evidence="10">
    <location>
        <begin position="330"/>
        <end position="351"/>
    </location>
</feature>
<dbReference type="AlphaFoldDB" id="K9AVE8"/>
<sequence length="589" mass="67948">MRLNRLHKARYMPGLDGLRAIAVLGIIIYHLNKQWLTGGFLGVDTFFVISGYLITSLLLNEYNKNGTIDLKRFWIKRIKRLFPAVFFMIGVVLVYTLFFEPDSIVNFKNDAIASIFYVTNWWFIFDNVSYFDQFEMKPFMHLWSLAIEEQFYIFFPIVLLFLLKKVKKLNKIFTILFILSLVSLVLMIIIFSITDNSSRVYFGTDTRLQTLLLGVLLSFIWPPFNLRQHPPKRVVMFIDILGFISLALLILCFFFITDKTGWIYNGGFYLISLMTLFLIAACAHPASKLAKLMGNKVFVYIGKRSYSLYLWHFPVITLLHNHFVKGQYPWYVYLLDILIMLALTEFSYNFIEKPIRKGGFKSFSINPVKVKRFVRTALTALVLVPSILILCGAFNHLGKDTAKKEKKQEFTSNQGNAEPKPPSKEGSGNESEEESNYLLMGDSVMVDIGERVKQDHPNAVIDGKVGRQLRDVIPLANNKYQKFNTENSKIILELGTNGAFTKQEMDQLTQAFDKAQIYVVTTRVPREYEAQVNTALHQVADEKENVKLIDWYKASEGHQEYFAHDGIHLEKPGIDRLAQLINEETEEKP</sequence>
<proteinExistence type="inferred from homology"/>
<comment type="subcellular location">
    <subcellularLocation>
        <location evidence="1">Cell membrane</location>
        <topology evidence="1">Multi-pass membrane protein</topology>
    </subcellularLocation>
</comment>
<evidence type="ECO:0000256" key="10">
    <source>
        <dbReference type="SAM" id="Phobius"/>
    </source>
</evidence>
<feature type="transmembrane region" description="Helical" evidence="10">
    <location>
        <begin position="12"/>
        <end position="31"/>
    </location>
</feature>
<evidence type="ECO:0000256" key="9">
    <source>
        <dbReference type="SAM" id="MobiDB-lite"/>
    </source>
</evidence>
<feature type="transmembrane region" description="Helical" evidence="10">
    <location>
        <begin position="81"/>
        <end position="99"/>
    </location>
</feature>
<evidence type="ECO:0000259" key="11">
    <source>
        <dbReference type="Pfam" id="PF01757"/>
    </source>
</evidence>
<dbReference type="InterPro" id="IPR002656">
    <property type="entry name" value="Acyl_transf_3_dom"/>
</dbReference>
<dbReference type="PANTHER" id="PTHR23028:SF53">
    <property type="entry name" value="ACYL_TRANSF_3 DOMAIN-CONTAINING PROTEIN"/>
    <property type="match status" value="1"/>
</dbReference>
<keyword evidence="6 10" id="KW-1133">Transmembrane helix</keyword>
<dbReference type="Gene3D" id="3.40.50.1110">
    <property type="entry name" value="SGNH hydrolase"/>
    <property type="match status" value="1"/>
</dbReference>
<gene>
    <name evidence="12" type="ORF">C273_02493</name>
</gene>
<dbReference type="GO" id="GO:0005886">
    <property type="term" value="C:plasma membrane"/>
    <property type="evidence" value="ECO:0007669"/>
    <property type="project" value="UniProtKB-SubCell"/>
</dbReference>
<feature type="domain" description="Acyltransferase 3" evidence="11">
    <location>
        <begin position="13"/>
        <end position="342"/>
    </location>
</feature>